<dbReference type="OrthoDB" id="5344254at2759"/>
<dbReference type="InterPro" id="IPR057722">
    <property type="entry name" value="AsqO/PenF-like_C"/>
</dbReference>
<name>A0A6A4GW22_9AGAR</name>
<dbReference type="AlphaFoldDB" id="A0A6A4GW22"/>
<evidence type="ECO:0000259" key="3">
    <source>
        <dbReference type="Pfam" id="PF25581"/>
    </source>
</evidence>
<keyword evidence="5" id="KW-1185">Reference proteome</keyword>
<gene>
    <name evidence="4" type="ORF">BT96DRAFT_1003397</name>
</gene>
<proteinExistence type="predicted"/>
<sequence>MKLLYRTITLLFGISITSARSTSSVIIPPATSNGPTHTEFIASSKSLNSPKIFNVQPTMYGQAWSFDAISSKDPFYSIFAVFSASPEYASVNNTLDVFIYVQAGPDKVYTAISKFAEFAELNTHGNGTSGIWKGTGCSFSASEDMSTMTVHFTHPFEITGSVVLRAVAPPHYPCSPADIGASMEFLPHFGWNNAFPDAKTNVDLKVNGTQVKFEDGIGYQDLSWADTSLEDVFEHYIWIHGRLGPYSIVVWFITGSDGTQKTSGYVSKDGELLSTPCSGVTIETEAAAPNSTIGPIQSFSVEIPFENQVIVANLTVNNVLINESNLVHGTGIIRGGVKDGRMDYSGSAAFEHLTSV</sequence>
<accession>A0A6A4GW22</accession>
<dbReference type="Proteomes" id="UP000799118">
    <property type="component" value="Unassembled WGS sequence"/>
</dbReference>
<keyword evidence="1" id="KW-0732">Signal</keyword>
<feature type="chain" id="PRO_5025519316" description="Hydroxyneurosporene synthase" evidence="1">
    <location>
        <begin position="20"/>
        <end position="356"/>
    </location>
</feature>
<feature type="domain" description="Diels-Alderase N-terminal" evidence="2">
    <location>
        <begin position="21"/>
        <end position="224"/>
    </location>
</feature>
<reference evidence="4" key="1">
    <citation type="journal article" date="2019" name="Environ. Microbiol.">
        <title>Fungal ecological strategies reflected in gene transcription - a case study of two litter decomposers.</title>
        <authorList>
            <person name="Barbi F."/>
            <person name="Kohler A."/>
            <person name="Barry K."/>
            <person name="Baskaran P."/>
            <person name="Daum C."/>
            <person name="Fauchery L."/>
            <person name="Ihrmark K."/>
            <person name="Kuo A."/>
            <person name="LaButti K."/>
            <person name="Lipzen A."/>
            <person name="Morin E."/>
            <person name="Grigoriev I.V."/>
            <person name="Henrissat B."/>
            <person name="Lindahl B."/>
            <person name="Martin F."/>
        </authorList>
    </citation>
    <scope>NUCLEOTIDE SEQUENCE</scope>
    <source>
        <strain evidence="4">JB14</strain>
    </source>
</reference>
<organism evidence="4 5">
    <name type="scientific">Gymnopus androsaceus JB14</name>
    <dbReference type="NCBI Taxonomy" id="1447944"/>
    <lineage>
        <taxon>Eukaryota</taxon>
        <taxon>Fungi</taxon>
        <taxon>Dikarya</taxon>
        <taxon>Basidiomycota</taxon>
        <taxon>Agaricomycotina</taxon>
        <taxon>Agaricomycetes</taxon>
        <taxon>Agaricomycetidae</taxon>
        <taxon>Agaricales</taxon>
        <taxon>Marasmiineae</taxon>
        <taxon>Omphalotaceae</taxon>
        <taxon>Gymnopus</taxon>
    </lineage>
</organism>
<dbReference type="Pfam" id="PF25581">
    <property type="entry name" value="AsqO_C"/>
    <property type="match status" value="1"/>
</dbReference>
<dbReference type="EMBL" id="ML769703">
    <property type="protein sequence ID" value="KAE9389304.1"/>
    <property type="molecule type" value="Genomic_DNA"/>
</dbReference>
<dbReference type="SUPFAM" id="SSF159245">
    <property type="entry name" value="AttH-like"/>
    <property type="match status" value="1"/>
</dbReference>
<feature type="domain" description="AsqO/PenF-like C-terminal" evidence="3">
    <location>
        <begin position="233"/>
        <end position="353"/>
    </location>
</feature>
<evidence type="ECO:0000313" key="4">
    <source>
        <dbReference type="EMBL" id="KAE9389304.1"/>
    </source>
</evidence>
<dbReference type="InterPro" id="IPR056402">
    <property type="entry name" value="DA_N"/>
</dbReference>
<evidence type="ECO:0000256" key="1">
    <source>
        <dbReference type="SAM" id="SignalP"/>
    </source>
</evidence>
<protein>
    <recommendedName>
        <fullName evidence="6">Hydroxyneurosporene synthase</fullName>
    </recommendedName>
</protein>
<feature type="signal peptide" evidence="1">
    <location>
        <begin position="1"/>
        <end position="19"/>
    </location>
</feature>
<evidence type="ECO:0000259" key="2">
    <source>
        <dbReference type="Pfam" id="PF24137"/>
    </source>
</evidence>
<evidence type="ECO:0008006" key="6">
    <source>
        <dbReference type="Google" id="ProtNLM"/>
    </source>
</evidence>
<dbReference type="Pfam" id="PF24137">
    <property type="entry name" value="DA_N"/>
    <property type="match status" value="1"/>
</dbReference>
<evidence type="ECO:0000313" key="5">
    <source>
        <dbReference type="Proteomes" id="UP000799118"/>
    </source>
</evidence>